<dbReference type="InterPro" id="IPR009057">
    <property type="entry name" value="Homeodomain-like_sf"/>
</dbReference>
<dbReference type="GO" id="GO:0051960">
    <property type="term" value="P:regulation of nervous system development"/>
    <property type="evidence" value="ECO:0007669"/>
    <property type="project" value="TreeGrafter"/>
</dbReference>
<evidence type="ECO:0000256" key="2">
    <source>
        <dbReference type="ARBA" id="ARBA00023125"/>
    </source>
</evidence>
<feature type="DNA-binding region" description="Homeobox" evidence="5">
    <location>
        <begin position="76"/>
        <end position="135"/>
    </location>
</feature>
<dbReference type="PANTHER" id="PTHR24334:SF0">
    <property type="entry name" value="HOMEOBOX PROTEIN UNPLUGGED"/>
    <property type="match status" value="1"/>
</dbReference>
<keyword evidence="3 5" id="KW-0371">Homeobox</keyword>
<dbReference type="PROSITE" id="PS00027">
    <property type="entry name" value="HOMEOBOX_1"/>
    <property type="match status" value="1"/>
</dbReference>
<dbReference type="SUPFAM" id="SSF46689">
    <property type="entry name" value="Homeodomain-like"/>
    <property type="match status" value="1"/>
</dbReference>
<dbReference type="GO" id="GO:0000977">
    <property type="term" value="F:RNA polymerase II transcription regulatory region sequence-specific DNA binding"/>
    <property type="evidence" value="ECO:0007669"/>
    <property type="project" value="TreeGrafter"/>
</dbReference>
<evidence type="ECO:0000256" key="3">
    <source>
        <dbReference type="ARBA" id="ARBA00023155"/>
    </source>
</evidence>
<dbReference type="PRINTS" id="PR00024">
    <property type="entry name" value="HOMEOBOX"/>
</dbReference>
<dbReference type="EMBL" id="KY709780">
    <property type="protein sequence ID" value="AVK72331.1"/>
    <property type="molecule type" value="mRNA"/>
</dbReference>
<dbReference type="InterPro" id="IPR001356">
    <property type="entry name" value="HD"/>
</dbReference>
<dbReference type="GO" id="GO:0000981">
    <property type="term" value="F:DNA-binding transcription factor activity, RNA polymerase II-specific"/>
    <property type="evidence" value="ECO:0007669"/>
    <property type="project" value="InterPro"/>
</dbReference>
<dbReference type="GO" id="GO:0005634">
    <property type="term" value="C:nucleus"/>
    <property type="evidence" value="ECO:0007669"/>
    <property type="project" value="UniProtKB-SubCell"/>
</dbReference>
<dbReference type="PANTHER" id="PTHR24334">
    <property type="entry name" value="HOMEOBOX PROTEIN GBX"/>
    <property type="match status" value="1"/>
</dbReference>
<dbReference type="CDD" id="cd00086">
    <property type="entry name" value="homeodomain"/>
    <property type="match status" value="1"/>
</dbReference>
<evidence type="ECO:0000256" key="5">
    <source>
        <dbReference type="PROSITE-ProRule" id="PRU00108"/>
    </source>
</evidence>
<keyword evidence="4 5" id="KW-0539">Nucleus</keyword>
<dbReference type="SMART" id="SM00389">
    <property type="entry name" value="HOX"/>
    <property type="match status" value="1"/>
</dbReference>
<accession>A0A2P1DVC0</accession>
<name>A0A2P1DVC0_9BILA</name>
<feature type="domain" description="Homeobox" evidence="7">
    <location>
        <begin position="74"/>
        <end position="134"/>
    </location>
</feature>
<comment type="subcellular location">
    <subcellularLocation>
        <location evidence="1 5 6">Nucleus</location>
    </subcellularLocation>
</comment>
<dbReference type="InterPro" id="IPR042982">
    <property type="entry name" value="GBX-1/2"/>
</dbReference>
<dbReference type="InterPro" id="IPR017970">
    <property type="entry name" value="Homeobox_CS"/>
</dbReference>
<evidence type="ECO:0000313" key="8">
    <source>
        <dbReference type="EMBL" id="AVK72331.1"/>
    </source>
</evidence>
<keyword evidence="2 5" id="KW-0238">DNA-binding</keyword>
<evidence type="ECO:0000256" key="1">
    <source>
        <dbReference type="ARBA" id="ARBA00004123"/>
    </source>
</evidence>
<dbReference type="Pfam" id="PF00046">
    <property type="entry name" value="Homeodomain"/>
    <property type="match status" value="1"/>
</dbReference>
<evidence type="ECO:0000256" key="4">
    <source>
        <dbReference type="ARBA" id="ARBA00023242"/>
    </source>
</evidence>
<reference evidence="8" key="1">
    <citation type="journal article" date="2018" name="Nature">
        <title>Convergent evolution of bilaterian nerve cords.</title>
        <authorList>
            <person name="Martin-Duran J.M."/>
            <person name="Pang K."/>
            <person name="Borve A."/>
            <person name="Le H.S."/>
            <person name="Furu A."/>
            <person name="Cannon J.T."/>
            <person name="Jondelius U."/>
            <person name="Hejnol A."/>
        </authorList>
    </citation>
    <scope>NUCLEOTIDE SEQUENCE</scope>
</reference>
<dbReference type="InterPro" id="IPR020479">
    <property type="entry name" value="HD_metazoa"/>
</dbReference>
<proteinExistence type="evidence at transcript level"/>
<dbReference type="Gene3D" id="1.10.10.60">
    <property type="entry name" value="Homeodomain-like"/>
    <property type="match status" value="1"/>
</dbReference>
<protein>
    <submittedName>
        <fullName evidence="8">Gbx homeobox protein</fullName>
    </submittedName>
</protein>
<dbReference type="PROSITE" id="PS50071">
    <property type="entry name" value="HOMEOBOX_2"/>
    <property type="match status" value="1"/>
</dbReference>
<evidence type="ECO:0000259" key="7">
    <source>
        <dbReference type="PROSITE" id="PS50071"/>
    </source>
</evidence>
<sequence>MEFGLRQNAIQSPRQLDWRGMLPHPYLPPIPMFYHPPQMPALALRDDRPFPHLPKKHENEAKHSHFRIENLDDKSSKRKRTAFTSEQLIELEKEFNSKKYLSVGERCHLASILKLSESQIKIWFQNRRAKWKRLKAGCFGLDANQHIVVPIPIHVNRLSIARELGYPFHSGPPALRPDIISPRAALPGTTDRPFR</sequence>
<organism evidence="8">
    <name type="scientific">Meara stichopi</name>
    <dbReference type="NCBI Taxonomy" id="84115"/>
    <lineage>
        <taxon>Eukaryota</taxon>
        <taxon>Metazoa</taxon>
        <taxon>Xenacoelomorpha</taxon>
        <taxon>Acoelomorpha</taxon>
        <taxon>Nemertodermatida</taxon>
        <taxon>Nemertodermatidae</taxon>
        <taxon>Meara</taxon>
    </lineage>
</organism>
<dbReference type="AlphaFoldDB" id="A0A2P1DVC0"/>
<evidence type="ECO:0000256" key="6">
    <source>
        <dbReference type="RuleBase" id="RU000682"/>
    </source>
</evidence>